<dbReference type="InterPro" id="IPR036259">
    <property type="entry name" value="MFS_trans_sf"/>
</dbReference>
<gene>
    <name evidence="7" type="ORF">CNECB9_5390009</name>
</gene>
<feature type="transmembrane region" description="Helical" evidence="6">
    <location>
        <begin position="46"/>
        <end position="68"/>
    </location>
</feature>
<dbReference type="RefSeq" id="WP_340529831.1">
    <property type="nucleotide sequence ID" value="NZ_FMSH01000489.1"/>
</dbReference>
<feature type="transmembrane region" description="Helical" evidence="6">
    <location>
        <begin position="347"/>
        <end position="366"/>
    </location>
</feature>
<feature type="transmembrane region" description="Helical" evidence="6">
    <location>
        <begin position="290"/>
        <end position="308"/>
    </location>
</feature>
<feature type="transmembrane region" description="Helical" evidence="6">
    <location>
        <begin position="320"/>
        <end position="340"/>
    </location>
</feature>
<feature type="transmembrane region" description="Helical" evidence="6">
    <location>
        <begin position="378"/>
        <end position="398"/>
    </location>
</feature>
<dbReference type="PANTHER" id="PTHR23513:SF6">
    <property type="entry name" value="MAJOR FACILITATOR SUPERFAMILY ASSOCIATED DOMAIN-CONTAINING PROTEIN"/>
    <property type="match status" value="1"/>
</dbReference>
<evidence type="ECO:0000256" key="1">
    <source>
        <dbReference type="ARBA" id="ARBA00004651"/>
    </source>
</evidence>
<keyword evidence="5 6" id="KW-0472">Membrane</keyword>
<proteinExistence type="predicted"/>
<accession>A0A1K0IQN1</accession>
<evidence type="ECO:0000256" key="5">
    <source>
        <dbReference type="ARBA" id="ARBA00023136"/>
    </source>
</evidence>
<evidence type="ECO:0000313" key="7">
    <source>
        <dbReference type="EMBL" id="SCU96493.1"/>
    </source>
</evidence>
<evidence type="ECO:0000256" key="3">
    <source>
        <dbReference type="ARBA" id="ARBA00022692"/>
    </source>
</evidence>
<evidence type="ECO:0000256" key="2">
    <source>
        <dbReference type="ARBA" id="ARBA00022475"/>
    </source>
</evidence>
<dbReference type="GO" id="GO:0005886">
    <property type="term" value="C:plasma membrane"/>
    <property type="evidence" value="ECO:0007669"/>
    <property type="project" value="UniProtKB-SubCell"/>
</dbReference>
<protein>
    <submittedName>
        <fullName evidence="7">Putative mfs transporter transmembrane protein</fullName>
    </submittedName>
</protein>
<feature type="transmembrane region" description="Helical" evidence="6">
    <location>
        <begin position="230"/>
        <end position="251"/>
    </location>
</feature>
<evidence type="ECO:0000256" key="4">
    <source>
        <dbReference type="ARBA" id="ARBA00022989"/>
    </source>
</evidence>
<dbReference type="PANTHER" id="PTHR23513">
    <property type="entry name" value="INTEGRAL MEMBRANE EFFLUX PROTEIN-RELATED"/>
    <property type="match status" value="1"/>
</dbReference>
<dbReference type="SUPFAM" id="SSF103473">
    <property type="entry name" value="MFS general substrate transporter"/>
    <property type="match status" value="1"/>
</dbReference>
<evidence type="ECO:0000256" key="6">
    <source>
        <dbReference type="SAM" id="Phobius"/>
    </source>
</evidence>
<feature type="transmembrane region" description="Helical" evidence="6">
    <location>
        <begin position="15"/>
        <end position="40"/>
    </location>
</feature>
<feature type="transmembrane region" description="Helical" evidence="6">
    <location>
        <begin position="80"/>
        <end position="99"/>
    </location>
</feature>
<feature type="transmembrane region" description="Helical" evidence="6">
    <location>
        <begin position="165"/>
        <end position="189"/>
    </location>
</feature>
<keyword evidence="4 6" id="KW-1133">Transmembrane helix</keyword>
<dbReference type="AlphaFoldDB" id="A0A1K0IQN1"/>
<organism evidence="7">
    <name type="scientific">Cupriavidus necator</name>
    <name type="common">Alcaligenes eutrophus</name>
    <name type="synonym">Ralstonia eutropha</name>
    <dbReference type="NCBI Taxonomy" id="106590"/>
    <lineage>
        <taxon>Bacteria</taxon>
        <taxon>Pseudomonadati</taxon>
        <taxon>Pseudomonadota</taxon>
        <taxon>Betaproteobacteria</taxon>
        <taxon>Burkholderiales</taxon>
        <taxon>Burkholderiaceae</taxon>
        <taxon>Cupriavidus</taxon>
    </lineage>
</organism>
<keyword evidence="3 6" id="KW-0812">Transmembrane</keyword>
<reference evidence="7" key="1">
    <citation type="submission" date="2016-09" db="EMBL/GenBank/DDBJ databases">
        <authorList>
            <person name="Capua I."/>
            <person name="De Benedictis P."/>
            <person name="Joannis T."/>
            <person name="Lombin L.H."/>
            <person name="Cattoli G."/>
        </authorList>
    </citation>
    <scope>NUCLEOTIDE SEQUENCE</scope>
    <source>
        <strain evidence="7">B9</strain>
    </source>
</reference>
<dbReference type="EMBL" id="FMSH01000489">
    <property type="protein sequence ID" value="SCU96493.1"/>
    <property type="molecule type" value="Genomic_DNA"/>
</dbReference>
<sequence length="416" mass="43897">MDNSAARPGKIPSPFWLLALLGFIVPGATILQTLAVAWQLSKTDAIASVLPMIIALGAATRVVAGLPLCHWVRKHGADACCFYALLAEAIILLGMAVVLSGIGSVWLLVPLEMASALAFSAFLISRQSLLRNILVESNTSESASGVSRALTYASKLIMPVIGGSLLIFISAGMALICCCATLLIGAFLFRGRMSGYAAGNQDDGEGFSLIEIVQKTFEFYGKNSNALDSVILMALFNFILSPLAVIIPMYVSRLPSATSLHLGISEASLGAGAVCGAMLFAKVRVGSPRIFSLAVAGTSVALMVSARLDGGLGYKLFNASLFALAMSVAYSGSLFDAFFIREVPRGIYATIVGVQIFVVGATYPLGLFVSSWFFGSDYFSTIIPGYNAALSLLAFVLLQIRGSKRRLAVPPSTCKR</sequence>
<keyword evidence="2" id="KW-1003">Cell membrane</keyword>
<name>A0A1K0IQN1_CUPNE</name>
<comment type="subcellular location">
    <subcellularLocation>
        <location evidence="1">Cell membrane</location>
        <topology evidence="1">Multi-pass membrane protein</topology>
    </subcellularLocation>
</comment>